<evidence type="ECO:0000313" key="4">
    <source>
        <dbReference type="Proteomes" id="UP000031643"/>
    </source>
</evidence>
<gene>
    <name evidence="3" type="ORF">GL4_1842</name>
</gene>
<dbReference type="Pfam" id="PF05118">
    <property type="entry name" value="Asp_Arg_Hydrox"/>
    <property type="match status" value="1"/>
</dbReference>
<organism evidence="3 4">
    <name type="scientific">Methyloceanibacter caenitepidi</name>
    <dbReference type="NCBI Taxonomy" id="1384459"/>
    <lineage>
        <taxon>Bacteria</taxon>
        <taxon>Pseudomonadati</taxon>
        <taxon>Pseudomonadota</taxon>
        <taxon>Alphaproteobacteria</taxon>
        <taxon>Hyphomicrobiales</taxon>
        <taxon>Hyphomicrobiaceae</taxon>
        <taxon>Methyloceanibacter</taxon>
    </lineage>
</organism>
<dbReference type="AlphaFoldDB" id="A0A0A8K5M7"/>
<dbReference type="STRING" id="1384459.GL4_1842"/>
<keyword evidence="1" id="KW-1133">Transmembrane helix</keyword>
<dbReference type="HOGENOM" id="CLU_1015124_0_0_5"/>
<evidence type="ECO:0000313" key="3">
    <source>
        <dbReference type="EMBL" id="BAQ17294.1"/>
    </source>
</evidence>
<dbReference type="OrthoDB" id="21665at2"/>
<dbReference type="Gene3D" id="2.60.120.330">
    <property type="entry name" value="B-lactam Antibiotic, Isopenicillin N Synthase, Chain"/>
    <property type="match status" value="1"/>
</dbReference>
<keyword evidence="4" id="KW-1185">Reference proteome</keyword>
<evidence type="ECO:0000259" key="2">
    <source>
        <dbReference type="Pfam" id="PF05118"/>
    </source>
</evidence>
<dbReference type="InterPro" id="IPR027443">
    <property type="entry name" value="IPNS-like_sf"/>
</dbReference>
<accession>A0A0A8K5M7</accession>
<keyword evidence="1" id="KW-0472">Membrane</keyword>
<protein>
    <recommendedName>
        <fullName evidence="2">Aspartyl/asparaginy/proline hydroxylase domain-containing protein</fullName>
    </recommendedName>
</protein>
<feature type="transmembrane region" description="Helical" evidence="1">
    <location>
        <begin position="12"/>
        <end position="35"/>
    </location>
</feature>
<dbReference type="RefSeq" id="WP_045366771.1">
    <property type="nucleotide sequence ID" value="NZ_AP014648.1"/>
</dbReference>
<name>A0A0A8K5M7_9HYPH</name>
<keyword evidence="1" id="KW-0812">Transmembrane</keyword>
<dbReference type="InterPro" id="IPR007803">
    <property type="entry name" value="Asp/Arg/Pro-Hydrxlase"/>
</dbReference>
<reference evidence="3 4" key="1">
    <citation type="submission" date="2014-09" db="EMBL/GenBank/DDBJ databases">
        <title>Genome sequencing of Methyloceanibacter caenitepidi Gela4.</title>
        <authorList>
            <person name="Takeuchi M."/>
            <person name="Susumu S."/>
            <person name="Kamagata Y."/>
            <person name="Oshima K."/>
            <person name="Hattori M."/>
            <person name="Iwasaki W."/>
        </authorList>
    </citation>
    <scope>NUCLEOTIDE SEQUENCE [LARGE SCALE GENOMIC DNA]</scope>
    <source>
        <strain evidence="3 4">Gela4</strain>
    </source>
</reference>
<evidence type="ECO:0000256" key="1">
    <source>
        <dbReference type="SAM" id="Phobius"/>
    </source>
</evidence>
<sequence length="283" mass="33167">MERATKKAIRRFAIAGVVLFLGLVFLPLLTIFYLGCGLIDVMRNKRRDAMVFRKYFLGNGITTWLLSPLNLFVDLISYRNKGVYKHDDLPPEWREEVDQVLNVFREQKDTILTEIDESFEEGRRGMYVYEWYGKRKEHSVEALKRDYKYVKTIAVSVFSGKESTSFHYGPLRMTLRVLYNLTPVDTDQVYIQCGWEKHFWRDDPLYIFDDTLIHRSVNDYDARRFVVFMDIMRPTAHPVFLDKLIAGVSVLVERANAVFYKNWKMLRPGAKSTEPPAPHSEAA</sequence>
<proteinExistence type="predicted"/>
<dbReference type="Proteomes" id="UP000031643">
    <property type="component" value="Chromosome"/>
</dbReference>
<dbReference type="KEGG" id="mcg:GL4_1842"/>
<dbReference type="EMBL" id="AP014648">
    <property type="protein sequence ID" value="BAQ17294.1"/>
    <property type="molecule type" value="Genomic_DNA"/>
</dbReference>
<feature type="domain" description="Aspartyl/asparaginy/proline hydroxylase" evidence="2">
    <location>
        <begin position="140"/>
        <end position="234"/>
    </location>
</feature>